<gene>
    <name evidence="2" type="ORF">EZ428_10935</name>
</gene>
<name>A0A4R0MY74_9SPHI</name>
<dbReference type="EMBL" id="SJSK01000002">
    <property type="protein sequence ID" value="TCC92235.1"/>
    <property type="molecule type" value="Genomic_DNA"/>
</dbReference>
<dbReference type="Gene3D" id="3.40.630.30">
    <property type="match status" value="1"/>
</dbReference>
<keyword evidence="3" id="KW-1185">Reference proteome</keyword>
<dbReference type="CDD" id="cd04301">
    <property type="entry name" value="NAT_SF"/>
    <property type="match status" value="1"/>
</dbReference>
<dbReference type="OrthoDB" id="2352823at2"/>
<dbReference type="InterPro" id="IPR016181">
    <property type="entry name" value="Acyl_CoA_acyltransferase"/>
</dbReference>
<protein>
    <submittedName>
        <fullName evidence="2">GNAT family N-acetyltransferase</fullName>
    </submittedName>
</protein>
<dbReference type="Pfam" id="PF00583">
    <property type="entry name" value="Acetyltransf_1"/>
    <property type="match status" value="1"/>
</dbReference>
<dbReference type="SUPFAM" id="SSF55729">
    <property type="entry name" value="Acyl-CoA N-acyltransferases (Nat)"/>
    <property type="match status" value="1"/>
</dbReference>
<dbReference type="PROSITE" id="PS51186">
    <property type="entry name" value="GNAT"/>
    <property type="match status" value="1"/>
</dbReference>
<dbReference type="GO" id="GO:0016747">
    <property type="term" value="F:acyltransferase activity, transferring groups other than amino-acyl groups"/>
    <property type="evidence" value="ECO:0007669"/>
    <property type="project" value="InterPro"/>
</dbReference>
<comment type="caution">
    <text evidence="2">The sequence shown here is derived from an EMBL/GenBank/DDBJ whole genome shotgun (WGS) entry which is preliminary data.</text>
</comment>
<reference evidence="2 3" key="1">
    <citation type="submission" date="2019-02" db="EMBL/GenBank/DDBJ databases">
        <title>Pedobacter sp. RP-1-13 sp. nov., isolated from Arctic soil.</title>
        <authorList>
            <person name="Dahal R.H."/>
        </authorList>
    </citation>
    <scope>NUCLEOTIDE SEQUENCE [LARGE SCALE GENOMIC DNA]</scope>
    <source>
        <strain evidence="2 3">RP-1-13</strain>
    </source>
</reference>
<evidence type="ECO:0000313" key="3">
    <source>
        <dbReference type="Proteomes" id="UP000292884"/>
    </source>
</evidence>
<organism evidence="2 3">
    <name type="scientific">Pedobacter frigiditerrae</name>
    <dbReference type="NCBI Taxonomy" id="2530452"/>
    <lineage>
        <taxon>Bacteria</taxon>
        <taxon>Pseudomonadati</taxon>
        <taxon>Bacteroidota</taxon>
        <taxon>Sphingobacteriia</taxon>
        <taxon>Sphingobacteriales</taxon>
        <taxon>Sphingobacteriaceae</taxon>
        <taxon>Pedobacter</taxon>
    </lineage>
</organism>
<feature type="domain" description="N-acetyltransferase" evidence="1">
    <location>
        <begin position="1"/>
        <end position="143"/>
    </location>
</feature>
<evidence type="ECO:0000313" key="2">
    <source>
        <dbReference type="EMBL" id="TCC92235.1"/>
    </source>
</evidence>
<dbReference type="RefSeq" id="WP_131553175.1">
    <property type="nucleotide sequence ID" value="NZ_SJSK01000002.1"/>
</dbReference>
<proteinExistence type="predicted"/>
<evidence type="ECO:0000259" key="1">
    <source>
        <dbReference type="PROSITE" id="PS51186"/>
    </source>
</evidence>
<sequence length="143" mass="16268">MVKFIPTELTLGLRSKVLRNGMPLEDCVFPTDKVEGAFHLAFYVGDEIATIASFFPKNYKDKVELGYQLRGMATDTPFLGKGYGKQLVEFAIEYIKKTKAQYIWCNARTSAIKFYQKLGFDLVGEEFEIAGVGPHYEMILNLY</sequence>
<keyword evidence="2" id="KW-0808">Transferase</keyword>
<dbReference type="InterPro" id="IPR000182">
    <property type="entry name" value="GNAT_dom"/>
</dbReference>
<dbReference type="AlphaFoldDB" id="A0A4R0MY74"/>
<accession>A0A4R0MY74</accession>
<dbReference type="Proteomes" id="UP000292884">
    <property type="component" value="Unassembled WGS sequence"/>
</dbReference>